<evidence type="ECO:0000256" key="1">
    <source>
        <dbReference type="SAM" id="MobiDB-lite"/>
    </source>
</evidence>
<accession>A0A915ZCM5</accession>
<gene>
    <name evidence="2" type="ORF">CHRIB12_LOCUS13161</name>
</gene>
<proteinExistence type="predicted"/>
<evidence type="ECO:0000313" key="2">
    <source>
        <dbReference type="EMBL" id="CAB5371580.1"/>
    </source>
</evidence>
<dbReference type="OrthoDB" id="2375892at2759"/>
<feature type="compositionally biased region" description="Basic and acidic residues" evidence="1">
    <location>
        <begin position="97"/>
        <end position="107"/>
    </location>
</feature>
<evidence type="ECO:0000313" key="3">
    <source>
        <dbReference type="Proteomes" id="UP000684084"/>
    </source>
</evidence>
<feature type="region of interest" description="Disordered" evidence="1">
    <location>
        <begin position="51"/>
        <end position="148"/>
    </location>
</feature>
<dbReference type="VEuPathDB" id="FungiDB:RhiirFUN_022347"/>
<reference evidence="2" key="1">
    <citation type="submission" date="2020-05" db="EMBL/GenBank/DDBJ databases">
        <authorList>
            <person name="Rincon C."/>
            <person name="Sanders R I."/>
            <person name="Robbins C."/>
            <person name="Chaturvedi A."/>
        </authorList>
    </citation>
    <scope>NUCLEOTIDE SEQUENCE</scope>
    <source>
        <strain evidence="2">CHB12</strain>
    </source>
</reference>
<feature type="compositionally biased region" description="Basic and acidic residues" evidence="1">
    <location>
        <begin position="134"/>
        <end position="148"/>
    </location>
</feature>
<dbReference type="EMBL" id="CAGKOT010000029">
    <property type="protein sequence ID" value="CAB5371580.1"/>
    <property type="molecule type" value="Genomic_DNA"/>
</dbReference>
<protein>
    <submittedName>
        <fullName evidence="2">Uncharacterized protein</fullName>
    </submittedName>
</protein>
<sequence length="148" mass="17416">MSSRTNFSSQTHFLIIMSENMDMSESMNIDNNDIKNDPEIAQLIEYLKAKKSAATTTKSPPETIVPSTRNFNRPVNHIKHFKQMGHPYMKSSKRIRHKEDTHGENEKVHHKKSKITDEDPTKIVYNEQNEDNQFFDKKQEDARTEQFY</sequence>
<organism evidence="2 3">
    <name type="scientific">Rhizophagus irregularis</name>
    <dbReference type="NCBI Taxonomy" id="588596"/>
    <lineage>
        <taxon>Eukaryota</taxon>
        <taxon>Fungi</taxon>
        <taxon>Fungi incertae sedis</taxon>
        <taxon>Mucoromycota</taxon>
        <taxon>Glomeromycotina</taxon>
        <taxon>Glomeromycetes</taxon>
        <taxon>Glomerales</taxon>
        <taxon>Glomeraceae</taxon>
        <taxon>Rhizophagus</taxon>
    </lineage>
</organism>
<dbReference type="AlphaFoldDB" id="A0A915ZCM5"/>
<name>A0A915ZCM5_9GLOM</name>
<comment type="caution">
    <text evidence="2">The sequence shown here is derived from an EMBL/GenBank/DDBJ whole genome shotgun (WGS) entry which is preliminary data.</text>
</comment>
<dbReference type="Proteomes" id="UP000684084">
    <property type="component" value="Unassembled WGS sequence"/>
</dbReference>